<keyword evidence="3" id="KW-1185">Reference proteome</keyword>
<feature type="chain" id="PRO_5045287560" description="Haem-binding uptake Tiki superfamily ChaN domain-containing protein" evidence="1">
    <location>
        <begin position="27"/>
        <end position="430"/>
    </location>
</feature>
<gene>
    <name evidence="2" type="ORF">NM961_03805</name>
</gene>
<accession>A0ABT1QMS1</accession>
<comment type="caution">
    <text evidence="2">The sequence shown here is derived from an EMBL/GenBank/DDBJ whole genome shotgun (WGS) entry which is preliminary data.</text>
</comment>
<dbReference type="RefSeq" id="WP_255911446.1">
    <property type="nucleotide sequence ID" value="NZ_JANFQO010000003.1"/>
</dbReference>
<protein>
    <recommendedName>
        <fullName evidence="4">Haem-binding uptake Tiki superfamily ChaN domain-containing protein</fullName>
    </recommendedName>
</protein>
<name>A0ABT1QMS1_9GAMM</name>
<dbReference type="EMBL" id="JANFQO010000003">
    <property type="protein sequence ID" value="MCQ4163829.1"/>
    <property type="molecule type" value="Genomic_DNA"/>
</dbReference>
<proteinExistence type="predicted"/>
<feature type="signal peptide" evidence="1">
    <location>
        <begin position="1"/>
        <end position="26"/>
    </location>
</feature>
<evidence type="ECO:0000256" key="1">
    <source>
        <dbReference type="SAM" id="SignalP"/>
    </source>
</evidence>
<organism evidence="2 3">
    <name type="scientific">Tahibacter harae</name>
    <dbReference type="NCBI Taxonomy" id="2963937"/>
    <lineage>
        <taxon>Bacteria</taxon>
        <taxon>Pseudomonadati</taxon>
        <taxon>Pseudomonadota</taxon>
        <taxon>Gammaproteobacteria</taxon>
        <taxon>Lysobacterales</taxon>
        <taxon>Rhodanobacteraceae</taxon>
        <taxon>Tahibacter</taxon>
    </lineage>
</organism>
<dbReference type="Proteomes" id="UP001165498">
    <property type="component" value="Unassembled WGS sequence"/>
</dbReference>
<reference evidence="2" key="1">
    <citation type="submission" date="2022-07" db="EMBL/GenBank/DDBJ databases">
        <title>Tahibacter sp., a new gammaproteobacterium isolated from the silt sample collected at pig farm.</title>
        <authorList>
            <person name="Chen H."/>
        </authorList>
    </citation>
    <scope>NUCLEOTIDE SEQUENCE</scope>
    <source>
        <strain evidence="2">P2K</strain>
    </source>
</reference>
<evidence type="ECO:0000313" key="3">
    <source>
        <dbReference type="Proteomes" id="UP001165498"/>
    </source>
</evidence>
<sequence length="430" mass="47155">MSLPFRRAGRAVALLAALALGWSVQAAEAPAQAPEETPEQALTRLLQAHRSELQVGAAGLQGAGLEPLLKRARAAQFVLVGEDHGFADVPEFVVALGKSLGADAPRYLVYEVGPYSASRAAAAARDDKMREFALAYPGALPFFNLQEDGALAVAWQKGQKQDVIWGLDQEFIFSCGLIFERLRELAAPGKPRETVDRFIGRCTAADKEVMGKHDGGAALLLNMQPADFAELRAGVAAAPGSEASRLIDELDVSNAIYRGQKTDGYGSNNQRGQLMKRHFMEYYRAAESAGEKQPRALLRFGAYHMIRGITPTNLFDIGNFVSEFAASNGRESLHILVLAGGGTVNRWLPFVADKGLRTQRYDVKAEMEDFGAMRFVENAHRQGWTLYDLEPLRRQRKARKAGGTEFEKVVFGYDYVVVVAEGRAGKDYWP</sequence>
<keyword evidence="1" id="KW-0732">Signal</keyword>
<evidence type="ECO:0000313" key="2">
    <source>
        <dbReference type="EMBL" id="MCQ4163829.1"/>
    </source>
</evidence>
<evidence type="ECO:0008006" key="4">
    <source>
        <dbReference type="Google" id="ProtNLM"/>
    </source>
</evidence>